<protein>
    <submittedName>
        <fullName evidence="3">Cupredoxin domain-containing protein</fullName>
    </submittedName>
</protein>
<comment type="caution">
    <text evidence="3">The sequence shown here is derived from an EMBL/GenBank/DDBJ whole genome shotgun (WGS) entry which is preliminary data.</text>
</comment>
<dbReference type="InterPro" id="IPR008972">
    <property type="entry name" value="Cupredoxin"/>
</dbReference>
<evidence type="ECO:0000313" key="4">
    <source>
        <dbReference type="Proteomes" id="UP000319771"/>
    </source>
</evidence>
<dbReference type="InterPro" id="IPR028096">
    <property type="entry name" value="EfeO_Cupredoxin"/>
</dbReference>
<accession>A0A538U9S1</accession>
<evidence type="ECO:0000259" key="2">
    <source>
        <dbReference type="Pfam" id="PF13473"/>
    </source>
</evidence>
<feature type="transmembrane region" description="Helical" evidence="1">
    <location>
        <begin position="6"/>
        <end position="26"/>
    </location>
</feature>
<proteinExistence type="predicted"/>
<sequence length="126" mass="13535">MMDPTAIGVTVGGVALAIGVNLYFFAPRRAAVVAPAPASGPQEVRIVVRDGYAPDVVEVRAGRPVRLVFHREEVAGCSDTVLLPAWGITQRLPADQDTAVEFTPMTPGEYEFTCGMHMLRGKVVVR</sequence>
<gene>
    <name evidence="3" type="ORF">E6K81_07410</name>
</gene>
<keyword evidence="1" id="KW-0812">Transmembrane</keyword>
<keyword evidence="1" id="KW-1133">Transmembrane helix</keyword>
<name>A0A538U9S1_UNCEI</name>
<feature type="domain" description="EfeO-type cupredoxin-like" evidence="2">
    <location>
        <begin position="32"/>
        <end position="125"/>
    </location>
</feature>
<evidence type="ECO:0000313" key="3">
    <source>
        <dbReference type="EMBL" id="TMQ72469.1"/>
    </source>
</evidence>
<organism evidence="3 4">
    <name type="scientific">Eiseniibacteriota bacterium</name>
    <dbReference type="NCBI Taxonomy" id="2212470"/>
    <lineage>
        <taxon>Bacteria</taxon>
        <taxon>Candidatus Eiseniibacteriota</taxon>
    </lineage>
</organism>
<dbReference type="Proteomes" id="UP000319771">
    <property type="component" value="Unassembled WGS sequence"/>
</dbReference>
<dbReference type="EMBL" id="VBPB01000107">
    <property type="protein sequence ID" value="TMQ72469.1"/>
    <property type="molecule type" value="Genomic_DNA"/>
</dbReference>
<dbReference type="SUPFAM" id="SSF49503">
    <property type="entry name" value="Cupredoxins"/>
    <property type="match status" value="1"/>
</dbReference>
<dbReference type="Gene3D" id="2.60.40.420">
    <property type="entry name" value="Cupredoxins - blue copper proteins"/>
    <property type="match status" value="1"/>
</dbReference>
<dbReference type="AlphaFoldDB" id="A0A538U9S1"/>
<evidence type="ECO:0000256" key="1">
    <source>
        <dbReference type="SAM" id="Phobius"/>
    </source>
</evidence>
<reference evidence="3 4" key="1">
    <citation type="journal article" date="2019" name="Nat. Microbiol.">
        <title>Mediterranean grassland soil C-N compound turnover is dependent on rainfall and depth, and is mediated by genomically divergent microorganisms.</title>
        <authorList>
            <person name="Diamond S."/>
            <person name="Andeer P.F."/>
            <person name="Li Z."/>
            <person name="Crits-Christoph A."/>
            <person name="Burstein D."/>
            <person name="Anantharaman K."/>
            <person name="Lane K.R."/>
            <person name="Thomas B.C."/>
            <person name="Pan C."/>
            <person name="Northen T.R."/>
            <person name="Banfield J.F."/>
        </authorList>
    </citation>
    <scope>NUCLEOTIDE SEQUENCE [LARGE SCALE GENOMIC DNA]</scope>
    <source>
        <strain evidence="3">WS_11</strain>
    </source>
</reference>
<keyword evidence="1" id="KW-0472">Membrane</keyword>
<dbReference type="Pfam" id="PF13473">
    <property type="entry name" value="Cupredoxin_1"/>
    <property type="match status" value="1"/>
</dbReference>